<keyword evidence="3" id="KW-1185">Reference proteome</keyword>
<dbReference type="Gene3D" id="3.20.20.370">
    <property type="entry name" value="Glycoside hydrolase/deacetylase"/>
    <property type="match status" value="1"/>
</dbReference>
<feature type="chain" id="PRO_5046743198" evidence="1">
    <location>
        <begin position="20"/>
        <end position="253"/>
    </location>
</feature>
<evidence type="ECO:0000256" key="1">
    <source>
        <dbReference type="SAM" id="SignalP"/>
    </source>
</evidence>
<feature type="signal peptide" evidence="1">
    <location>
        <begin position="1"/>
        <end position="19"/>
    </location>
</feature>
<dbReference type="InterPro" id="IPR006837">
    <property type="entry name" value="Divergent_DAC"/>
</dbReference>
<evidence type="ECO:0000313" key="3">
    <source>
        <dbReference type="Proteomes" id="UP001201549"/>
    </source>
</evidence>
<evidence type="ECO:0000313" key="2">
    <source>
        <dbReference type="EMBL" id="MCS4557360.1"/>
    </source>
</evidence>
<dbReference type="Proteomes" id="UP001201549">
    <property type="component" value="Unassembled WGS sequence"/>
</dbReference>
<dbReference type="EMBL" id="JAKOGG010000009">
    <property type="protein sequence ID" value="MCS4557360.1"/>
    <property type="molecule type" value="Genomic_DNA"/>
</dbReference>
<keyword evidence="1" id="KW-0732">Signal</keyword>
<gene>
    <name evidence="2" type="ORF">L9G74_12985</name>
</gene>
<proteinExistence type="predicted"/>
<protein>
    <submittedName>
        <fullName evidence="2">Divergent polysaccharide deacetylase family protein</fullName>
    </submittedName>
</protein>
<name>A0ABT2FM02_9GAMM</name>
<accession>A0ABT2FM02</accession>
<organism evidence="2 3">
    <name type="scientific">Shewanella electrica</name>
    <dbReference type="NCBI Taxonomy" id="515560"/>
    <lineage>
        <taxon>Bacteria</taxon>
        <taxon>Pseudomonadati</taxon>
        <taxon>Pseudomonadota</taxon>
        <taxon>Gammaproteobacteria</taxon>
        <taxon>Alteromonadales</taxon>
        <taxon>Shewanellaceae</taxon>
        <taxon>Shewanella</taxon>
    </lineage>
</organism>
<sequence>MRRLLLGFVLALVSLHCSAGQLAIIIDDIGYRHTDEDTLSLPAGITLSVLPHTPLGRKLAEQAHAKGHEIMVHLPMQALNGKALGPGGLNNQMDEAHFKQAVADAIKSVPYAKGSNNHMGSLLTQLDQPMQWLMEVLRGENFYFVDSVTTRFSKASSEANSFNVPLLKRQVFLDNRVDQRALSKQLATALALAKQQGQAVLIAHPYPETIEFLKHSLKPELQRQGVELVKASELLTLQFAKERSNSLSDKEQL</sequence>
<comment type="caution">
    <text evidence="2">The sequence shown here is derived from an EMBL/GenBank/DDBJ whole genome shotgun (WGS) entry which is preliminary data.</text>
</comment>
<dbReference type="PANTHER" id="PTHR30105:SF2">
    <property type="entry name" value="DIVERGENT POLYSACCHARIDE DEACETYLASE SUPERFAMILY"/>
    <property type="match status" value="1"/>
</dbReference>
<dbReference type="PANTHER" id="PTHR30105">
    <property type="entry name" value="UNCHARACTERIZED YIBQ-RELATED"/>
    <property type="match status" value="1"/>
</dbReference>
<dbReference type="InterPro" id="IPR011330">
    <property type="entry name" value="Glyco_hydro/deAcase_b/a-brl"/>
</dbReference>
<dbReference type="RefSeq" id="WP_238896841.1">
    <property type="nucleotide sequence ID" value="NZ_JAKOGG010000009.1"/>
</dbReference>
<dbReference type="Pfam" id="PF04748">
    <property type="entry name" value="Polysacc_deac_2"/>
    <property type="match status" value="1"/>
</dbReference>
<reference evidence="3" key="1">
    <citation type="submission" date="2023-07" db="EMBL/GenBank/DDBJ databases">
        <title>Shewanella mangrovi sp. nov., an acetaldehyde- degrading bacterium isolated from mangrove sediment.</title>
        <authorList>
            <person name="Liu Y."/>
        </authorList>
    </citation>
    <scope>NUCLEOTIDE SEQUENCE [LARGE SCALE GENOMIC DNA]</scope>
    <source>
        <strain evidence="3">C32</strain>
    </source>
</reference>
<dbReference type="SUPFAM" id="SSF88713">
    <property type="entry name" value="Glycoside hydrolase/deacetylase"/>
    <property type="match status" value="1"/>
</dbReference>
<dbReference type="CDD" id="cd10936">
    <property type="entry name" value="CE4_DAC2"/>
    <property type="match status" value="1"/>
</dbReference>